<keyword evidence="7 16" id="KW-0812">Transmembrane</keyword>
<evidence type="ECO:0000256" key="6">
    <source>
        <dbReference type="ARBA" id="ARBA00022660"/>
    </source>
</evidence>
<evidence type="ECO:0000313" key="17">
    <source>
        <dbReference type="EMBL" id="WMQ52485.1"/>
    </source>
</evidence>
<geneLocation type="mitochondrion" evidence="17"/>
<feature type="transmembrane region" description="Helical" evidence="16">
    <location>
        <begin position="43"/>
        <end position="65"/>
    </location>
</feature>
<evidence type="ECO:0000256" key="12">
    <source>
        <dbReference type="ARBA" id="ARBA00023128"/>
    </source>
</evidence>
<dbReference type="InterPro" id="IPR050269">
    <property type="entry name" value="ComplexI_Subunit6"/>
</dbReference>
<reference evidence="17" key="1">
    <citation type="submission" date="2022-07" db="EMBL/GenBank/DDBJ databases">
        <authorList>
            <person name="Cheng H."/>
        </authorList>
    </citation>
    <scope>NUCLEOTIDE SEQUENCE</scope>
</reference>
<accession>A0AA51RGX1</accession>
<dbReference type="PANTHER" id="PTHR11435:SF1">
    <property type="entry name" value="NADH-UBIQUINONE OXIDOREDUCTASE CHAIN 6"/>
    <property type="match status" value="1"/>
</dbReference>
<evidence type="ECO:0000256" key="1">
    <source>
        <dbReference type="ARBA" id="ARBA00004225"/>
    </source>
</evidence>
<evidence type="ECO:0000256" key="9">
    <source>
        <dbReference type="ARBA" id="ARBA00022982"/>
    </source>
</evidence>
<organism evidence="17">
    <name type="scientific">Pseudabris przewalskyi</name>
    <dbReference type="NCBI Taxonomy" id="3047135"/>
    <lineage>
        <taxon>Eukaryota</taxon>
        <taxon>Metazoa</taxon>
        <taxon>Ecdysozoa</taxon>
        <taxon>Arthropoda</taxon>
        <taxon>Hexapoda</taxon>
        <taxon>Insecta</taxon>
        <taxon>Pterygota</taxon>
        <taxon>Neoptera</taxon>
        <taxon>Endopterygota</taxon>
        <taxon>Coleoptera</taxon>
        <taxon>Polyphaga</taxon>
        <taxon>Cucujiformia</taxon>
        <taxon>Meloidae</taxon>
        <taxon>Meloinae</taxon>
        <taxon>Pseudabris</taxon>
    </lineage>
</organism>
<evidence type="ECO:0000256" key="16">
    <source>
        <dbReference type="SAM" id="Phobius"/>
    </source>
</evidence>
<comment type="catalytic activity">
    <reaction evidence="15">
        <text>a ubiquinone + NADH + 5 H(+)(in) = a ubiquinol + NAD(+) + 4 H(+)(out)</text>
        <dbReference type="Rhea" id="RHEA:29091"/>
        <dbReference type="Rhea" id="RHEA-COMP:9565"/>
        <dbReference type="Rhea" id="RHEA-COMP:9566"/>
        <dbReference type="ChEBI" id="CHEBI:15378"/>
        <dbReference type="ChEBI" id="CHEBI:16389"/>
        <dbReference type="ChEBI" id="CHEBI:17976"/>
        <dbReference type="ChEBI" id="CHEBI:57540"/>
        <dbReference type="ChEBI" id="CHEBI:57945"/>
        <dbReference type="EC" id="7.1.1.2"/>
    </reaction>
</comment>
<dbReference type="EC" id="7.1.1.2" evidence="3"/>
<protein>
    <recommendedName>
        <fullName evidence="4">NADH-ubiquinone oxidoreductase chain 6</fullName>
        <ecNumber evidence="3">7.1.1.2</ecNumber>
    </recommendedName>
    <alternativeName>
        <fullName evidence="14">NADH dehydrogenase subunit 6</fullName>
    </alternativeName>
</protein>
<dbReference type="AlphaFoldDB" id="A0AA51RGX1"/>
<proteinExistence type="inferred from homology"/>
<dbReference type="GeneID" id="84881478"/>
<keyword evidence="10 16" id="KW-1133">Transmembrane helix</keyword>
<keyword evidence="12 17" id="KW-0496">Mitochondrion</keyword>
<dbReference type="GO" id="GO:0031966">
    <property type="term" value="C:mitochondrial membrane"/>
    <property type="evidence" value="ECO:0007669"/>
    <property type="project" value="UniProtKB-SubCell"/>
</dbReference>
<evidence type="ECO:0000256" key="7">
    <source>
        <dbReference type="ARBA" id="ARBA00022692"/>
    </source>
</evidence>
<comment type="subcellular location">
    <subcellularLocation>
        <location evidence="1">Mitochondrion membrane</location>
        <topology evidence="1">Multi-pass membrane protein</topology>
    </subcellularLocation>
</comment>
<dbReference type="PANTHER" id="PTHR11435">
    <property type="entry name" value="NADH UBIQUINONE OXIDOREDUCTASE SUBUNIT ND6"/>
    <property type="match status" value="1"/>
</dbReference>
<evidence type="ECO:0000256" key="2">
    <source>
        <dbReference type="ARBA" id="ARBA00005698"/>
    </source>
</evidence>
<feature type="transmembrane region" description="Helical" evidence="16">
    <location>
        <begin position="77"/>
        <end position="98"/>
    </location>
</feature>
<evidence type="ECO:0000256" key="3">
    <source>
        <dbReference type="ARBA" id="ARBA00012944"/>
    </source>
</evidence>
<dbReference type="CTD" id="4541"/>
<keyword evidence="8" id="KW-1278">Translocase</keyword>
<keyword evidence="13 16" id="KW-0472">Membrane</keyword>
<gene>
    <name evidence="17" type="primary">ND6</name>
</gene>
<keyword evidence="11" id="KW-0520">NAD</keyword>
<sequence length="164" mass="18787">MMLIILSMTFSILFVFMSHPLSLGLILLVQTTLISMMSGKFCLNFWFSYILFLIMIGGMLILFIYMTSVASNEKFTINSNSIMFLSIMVLLSTLTTFMENSMIELPYKNDLISIKIDTLHFSMIKFTSFPMSMILVFMIVYLLIVLIAVVKIIDNKQGPLRSKN</sequence>
<evidence type="ECO:0000256" key="8">
    <source>
        <dbReference type="ARBA" id="ARBA00022967"/>
    </source>
</evidence>
<evidence type="ECO:0000256" key="4">
    <source>
        <dbReference type="ARBA" id="ARBA00021095"/>
    </source>
</evidence>
<feature type="transmembrane region" description="Helical" evidence="16">
    <location>
        <begin position="129"/>
        <end position="153"/>
    </location>
</feature>
<keyword evidence="9" id="KW-0249">Electron transport</keyword>
<evidence type="ECO:0000256" key="11">
    <source>
        <dbReference type="ARBA" id="ARBA00023027"/>
    </source>
</evidence>
<comment type="similarity">
    <text evidence="2">Belongs to the complex I subunit 6 family.</text>
</comment>
<evidence type="ECO:0000256" key="5">
    <source>
        <dbReference type="ARBA" id="ARBA00022448"/>
    </source>
</evidence>
<name>A0AA51RGX1_9CUCU</name>
<keyword evidence="6" id="KW-0679">Respiratory chain</keyword>
<evidence type="ECO:0000256" key="14">
    <source>
        <dbReference type="ARBA" id="ARBA00031019"/>
    </source>
</evidence>
<dbReference type="EMBL" id="OP080608">
    <property type="protein sequence ID" value="WMQ52485.1"/>
    <property type="molecule type" value="Genomic_DNA"/>
</dbReference>
<keyword evidence="5" id="KW-0813">Transport</keyword>
<evidence type="ECO:0000256" key="15">
    <source>
        <dbReference type="ARBA" id="ARBA00049551"/>
    </source>
</evidence>
<dbReference type="GO" id="GO:0008137">
    <property type="term" value="F:NADH dehydrogenase (ubiquinone) activity"/>
    <property type="evidence" value="ECO:0007669"/>
    <property type="project" value="UniProtKB-EC"/>
</dbReference>
<dbReference type="RefSeq" id="YP_010952391.1">
    <property type="nucleotide sequence ID" value="NC_082860.1"/>
</dbReference>
<evidence type="ECO:0000256" key="10">
    <source>
        <dbReference type="ARBA" id="ARBA00022989"/>
    </source>
</evidence>
<evidence type="ECO:0000256" key="13">
    <source>
        <dbReference type="ARBA" id="ARBA00023136"/>
    </source>
</evidence>